<accession>A0ABR3QSD0</accession>
<dbReference type="Proteomes" id="UP001521785">
    <property type="component" value="Unassembled WGS sequence"/>
</dbReference>
<keyword evidence="4" id="KW-1185">Reference proteome</keyword>
<keyword evidence="2" id="KW-0732">Signal</keyword>
<proteinExistence type="predicted"/>
<feature type="signal peptide" evidence="2">
    <location>
        <begin position="1"/>
        <end position="18"/>
    </location>
</feature>
<feature type="compositionally biased region" description="Low complexity" evidence="1">
    <location>
        <begin position="224"/>
        <end position="241"/>
    </location>
</feature>
<feature type="chain" id="PRO_5045715953" evidence="2">
    <location>
        <begin position="19"/>
        <end position="272"/>
    </location>
</feature>
<name>A0ABR3QSD0_9PLEO</name>
<sequence length="272" mass="28564">MATRATLLFSLLAATACANITTSYFLPNVSFGTNRLRFVGSVVNASNDRVTLAMALDNDPDYTDNFDMATVTYTFGSTMFDFSTADFINRGRSVSTGGDAYSLKCDFPSTASTADCTISRGPELLKGACARTNYSEYPEELRSERVLTQLYTFSDTDTAGVETIVHTFPGRNSTTPIPDWCSSETDRSKISVPSSALVDTFQPAKSSFNQYQVIITAGEEKLPSATTGGVVSTSGSTPTGTVGSGTGSPGAAPMKTVTPALAGLGAAVAMLL</sequence>
<dbReference type="PROSITE" id="PS51257">
    <property type="entry name" value="PROKAR_LIPOPROTEIN"/>
    <property type="match status" value="1"/>
</dbReference>
<reference evidence="3 4" key="1">
    <citation type="submission" date="2024-02" db="EMBL/GenBank/DDBJ databases">
        <title>De novo assembly and annotation of 12 fungi associated with fruit tree decline syndrome in Ontario, Canada.</title>
        <authorList>
            <person name="Sulman M."/>
            <person name="Ellouze W."/>
            <person name="Ilyukhin E."/>
        </authorList>
    </citation>
    <scope>NUCLEOTIDE SEQUENCE [LARGE SCALE GENOMIC DNA]</scope>
    <source>
        <strain evidence="3 4">M42-189</strain>
    </source>
</reference>
<evidence type="ECO:0000313" key="4">
    <source>
        <dbReference type="Proteomes" id="UP001521785"/>
    </source>
</evidence>
<gene>
    <name evidence="3" type="ORF">SLS60_009740</name>
</gene>
<organism evidence="3 4">
    <name type="scientific">Paraconiothyrium brasiliense</name>
    <dbReference type="NCBI Taxonomy" id="300254"/>
    <lineage>
        <taxon>Eukaryota</taxon>
        <taxon>Fungi</taxon>
        <taxon>Dikarya</taxon>
        <taxon>Ascomycota</taxon>
        <taxon>Pezizomycotina</taxon>
        <taxon>Dothideomycetes</taxon>
        <taxon>Pleosporomycetidae</taxon>
        <taxon>Pleosporales</taxon>
        <taxon>Massarineae</taxon>
        <taxon>Didymosphaeriaceae</taxon>
        <taxon>Paraconiothyrium</taxon>
    </lineage>
</organism>
<feature type="region of interest" description="Disordered" evidence="1">
    <location>
        <begin position="224"/>
        <end position="251"/>
    </location>
</feature>
<evidence type="ECO:0000256" key="2">
    <source>
        <dbReference type="SAM" id="SignalP"/>
    </source>
</evidence>
<evidence type="ECO:0000256" key="1">
    <source>
        <dbReference type="SAM" id="MobiDB-lite"/>
    </source>
</evidence>
<comment type="caution">
    <text evidence="3">The sequence shown here is derived from an EMBL/GenBank/DDBJ whole genome shotgun (WGS) entry which is preliminary data.</text>
</comment>
<protein>
    <submittedName>
        <fullName evidence="3">Uncharacterized protein</fullName>
    </submittedName>
</protein>
<evidence type="ECO:0000313" key="3">
    <source>
        <dbReference type="EMBL" id="KAL1595054.1"/>
    </source>
</evidence>
<dbReference type="EMBL" id="JAKJXO020000016">
    <property type="protein sequence ID" value="KAL1595054.1"/>
    <property type="molecule type" value="Genomic_DNA"/>
</dbReference>